<accession>A0A0F9XUF0</accession>
<gene>
    <name evidence="3" type="ORF">THAR02_04175</name>
</gene>
<proteinExistence type="predicted"/>
<dbReference type="AlphaFoldDB" id="A0A0F9XUF0"/>
<dbReference type="OrthoDB" id="674604at2759"/>
<dbReference type="Proteomes" id="UP000034112">
    <property type="component" value="Unassembled WGS sequence"/>
</dbReference>
<sequence length="555" mass="62362">MRLLNTKTLQIEQFTNHGGYNSLLKKGADLIGKRATPRYAILSHTWGEGEVIFQDMESKNRPAAMKKRGWRKLEDSCRRAAKDGFQYIWIDTCCIDKTSSTELAEAINSMFQWYKESDLCYAFLEDCQGPLPYRTGSSSSPLPRWYSRGWTLQELIAPKVVHFYSMAWKFLGTKDDHAIEISRLTGIDTYSLGGGDLSRISVARRMSWVATRQTTRMEDMAYSVLGIFNISMPLLYGEGSKAFARLQKEIMKGTDDQSLFAWSENDSAGYRNAEEKNGLLAYSPLSFASAASVTRFYTPRPGHRENSIESQGSVVNLLMCHDTSSRSNDVFFAILDCQIGHVPGVLAGIRLMRKGSSGNDFMRVDTSQIFQFARFEKDGSIAVEGFDPTKEQTQLVEVRSRAVFRNWAPKTIRVLQSSPPQLPPGFWLVPPQNISSAAISVQTAYPVKHWDAHTWLMQPPTADALAPKVGAVQLKFNGKQYSLIFGVVNTREGVKPWCALEESSGRVSLEQWFTQFKAQVDKPNGGAKRSPNVDVTIRLAKVSGHDMYIMQLLTR</sequence>
<dbReference type="Pfam" id="PF26640">
    <property type="entry name" value="DUF8212"/>
    <property type="match status" value="1"/>
</dbReference>
<dbReference type="InterPro" id="IPR010730">
    <property type="entry name" value="HET"/>
</dbReference>
<feature type="domain" description="Heterokaryon incompatibility" evidence="1">
    <location>
        <begin position="39"/>
        <end position="125"/>
    </location>
</feature>
<reference evidence="4" key="1">
    <citation type="journal article" date="2015" name="Genome Announc.">
        <title>Draft whole-genome sequence of the biocontrol agent Trichoderma harzianum T6776.</title>
        <authorList>
            <person name="Baroncelli R."/>
            <person name="Piaggeschi G."/>
            <person name="Fiorini L."/>
            <person name="Bertolini E."/>
            <person name="Zapparata A."/>
            <person name="Pe M.E."/>
            <person name="Sarrocco S."/>
            <person name="Vannacci G."/>
        </authorList>
    </citation>
    <scope>NUCLEOTIDE SEQUENCE [LARGE SCALE GENOMIC DNA]</scope>
    <source>
        <strain evidence="4">T6776</strain>
    </source>
</reference>
<evidence type="ECO:0000259" key="1">
    <source>
        <dbReference type="Pfam" id="PF06985"/>
    </source>
</evidence>
<name>A0A0F9XUF0_TRIHA</name>
<organism evidence="3 4">
    <name type="scientific">Trichoderma harzianum</name>
    <name type="common">Hypocrea lixii</name>
    <dbReference type="NCBI Taxonomy" id="5544"/>
    <lineage>
        <taxon>Eukaryota</taxon>
        <taxon>Fungi</taxon>
        <taxon>Dikarya</taxon>
        <taxon>Ascomycota</taxon>
        <taxon>Pezizomycotina</taxon>
        <taxon>Sordariomycetes</taxon>
        <taxon>Hypocreomycetidae</taxon>
        <taxon>Hypocreales</taxon>
        <taxon>Hypocreaceae</taxon>
        <taxon>Trichoderma</taxon>
    </lineage>
</organism>
<dbReference type="OMA" id="FAWSEND"/>
<dbReference type="EMBL" id="JOKZ01000100">
    <property type="protein sequence ID" value="KKP03723.1"/>
    <property type="molecule type" value="Genomic_DNA"/>
</dbReference>
<protein>
    <submittedName>
        <fullName evidence="3">Heterokaryon incompatibility protein</fullName>
    </submittedName>
</protein>
<dbReference type="PANTHER" id="PTHR10622">
    <property type="entry name" value="HET DOMAIN-CONTAINING PROTEIN"/>
    <property type="match status" value="1"/>
</dbReference>
<dbReference type="Pfam" id="PF06985">
    <property type="entry name" value="HET"/>
    <property type="match status" value="1"/>
</dbReference>
<evidence type="ECO:0000313" key="4">
    <source>
        <dbReference type="Proteomes" id="UP000034112"/>
    </source>
</evidence>
<dbReference type="PANTHER" id="PTHR10622:SF10">
    <property type="entry name" value="HET DOMAIN-CONTAINING PROTEIN"/>
    <property type="match status" value="1"/>
</dbReference>
<feature type="domain" description="DUF8212" evidence="2">
    <location>
        <begin position="241"/>
        <end position="265"/>
    </location>
</feature>
<comment type="caution">
    <text evidence="3">The sequence shown here is derived from an EMBL/GenBank/DDBJ whole genome shotgun (WGS) entry which is preliminary data.</text>
</comment>
<dbReference type="InterPro" id="IPR058525">
    <property type="entry name" value="DUF8212"/>
</dbReference>
<evidence type="ECO:0000313" key="3">
    <source>
        <dbReference type="EMBL" id="KKP03723.1"/>
    </source>
</evidence>
<evidence type="ECO:0000259" key="2">
    <source>
        <dbReference type="Pfam" id="PF26640"/>
    </source>
</evidence>